<sequence>MTGLKMSVMTICASVQFILNAGAEYVLTHSFNQDPLEHHFGLYRHKSEANINLSVYKVQNMMLNIRTVAAQALPTKIGNINCSESVFDIDNTQLPRRISHRQ</sequence>
<dbReference type="EMBL" id="JAIWYP010000008">
    <property type="protein sequence ID" value="KAH3782813.1"/>
    <property type="molecule type" value="Genomic_DNA"/>
</dbReference>
<name>A0A9D4ENE2_DREPO</name>
<reference evidence="2" key="1">
    <citation type="journal article" date="2019" name="bioRxiv">
        <title>The Genome of the Zebra Mussel, Dreissena polymorpha: A Resource for Invasive Species Research.</title>
        <authorList>
            <person name="McCartney M.A."/>
            <person name="Auch B."/>
            <person name="Kono T."/>
            <person name="Mallez S."/>
            <person name="Zhang Y."/>
            <person name="Obille A."/>
            <person name="Becker A."/>
            <person name="Abrahante J.E."/>
            <person name="Garbe J."/>
            <person name="Badalamenti J.P."/>
            <person name="Herman A."/>
            <person name="Mangelson H."/>
            <person name="Liachko I."/>
            <person name="Sullivan S."/>
            <person name="Sone E.D."/>
            <person name="Koren S."/>
            <person name="Silverstein K.A.T."/>
            <person name="Beckman K.B."/>
            <person name="Gohl D.M."/>
        </authorList>
    </citation>
    <scope>NUCLEOTIDE SEQUENCE</scope>
    <source>
        <strain evidence="2">Duluth1</strain>
        <tissue evidence="2">Whole animal</tissue>
    </source>
</reference>
<comment type="caution">
    <text evidence="2">The sequence shown here is derived from an EMBL/GenBank/DDBJ whole genome shotgun (WGS) entry which is preliminary data.</text>
</comment>
<dbReference type="Proteomes" id="UP000828390">
    <property type="component" value="Unassembled WGS sequence"/>
</dbReference>
<evidence type="ECO:0000313" key="2">
    <source>
        <dbReference type="EMBL" id="KAH3782813.1"/>
    </source>
</evidence>
<dbReference type="AlphaFoldDB" id="A0A9D4ENE2"/>
<gene>
    <name evidence="2" type="ORF">DPMN_160733</name>
</gene>
<organism evidence="2 3">
    <name type="scientific">Dreissena polymorpha</name>
    <name type="common">Zebra mussel</name>
    <name type="synonym">Mytilus polymorpha</name>
    <dbReference type="NCBI Taxonomy" id="45954"/>
    <lineage>
        <taxon>Eukaryota</taxon>
        <taxon>Metazoa</taxon>
        <taxon>Spiralia</taxon>
        <taxon>Lophotrochozoa</taxon>
        <taxon>Mollusca</taxon>
        <taxon>Bivalvia</taxon>
        <taxon>Autobranchia</taxon>
        <taxon>Heteroconchia</taxon>
        <taxon>Euheterodonta</taxon>
        <taxon>Imparidentia</taxon>
        <taxon>Neoheterodontei</taxon>
        <taxon>Myida</taxon>
        <taxon>Dreissenoidea</taxon>
        <taxon>Dreissenidae</taxon>
        <taxon>Dreissena</taxon>
    </lineage>
</organism>
<protein>
    <submittedName>
        <fullName evidence="2">Uncharacterized protein</fullName>
    </submittedName>
</protein>
<keyword evidence="1" id="KW-0732">Signal</keyword>
<evidence type="ECO:0000256" key="1">
    <source>
        <dbReference type="SAM" id="SignalP"/>
    </source>
</evidence>
<proteinExistence type="predicted"/>
<feature type="chain" id="PRO_5039095334" evidence="1">
    <location>
        <begin position="24"/>
        <end position="102"/>
    </location>
</feature>
<accession>A0A9D4ENE2</accession>
<evidence type="ECO:0000313" key="3">
    <source>
        <dbReference type="Proteomes" id="UP000828390"/>
    </source>
</evidence>
<feature type="signal peptide" evidence="1">
    <location>
        <begin position="1"/>
        <end position="23"/>
    </location>
</feature>
<reference evidence="2" key="2">
    <citation type="submission" date="2020-11" db="EMBL/GenBank/DDBJ databases">
        <authorList>
            <person name="McCartney M.A."/>
            <person name="Auch B."/>
            <person name="Kono T."/>
            <person name="Mallez S."/>
            <person name="Becker A."/>
            <person name="Gohl D.M."/>
            <person name="Silverstein K.A.T."/>
            <person name="Koren S."/>
            <person name="Bechman K.B."/>
            <person name="Herman A."/>
            <person name="Abrahante J.E."/>
            <person name="Garbe J."/>
        </authorList>
    </citation>
    <scope>NUCLEOTIDE SEQUENCE</scope>
    <source>
        <strain evidence="2">Duluth1</strain>
        <tissue evidence="2">Whole animal</tissue>
    </source>
</reference>
<keyword evidence="3" id="KW-1185">Reference proteome</keyword>